<dbReference type="EMBL" id="MHQN01000025">
    <property type="protein sequence ID" value="OHA03040.1"/>
    <property type="molecule type" value="Genomic_DNA"/>
</dbReference>
<keyword evidence="1" id="KW-1133">Transmembrane helix</keyword>
<reference evidence="2 3" key="1">
    <citation type="journal article" date="2016" name="Nat. Commun.">
        <title>Thousands of microbial genomes shed light on interconnected biogeochemical processes in an aquifer system.</title>
        <authorList>
            <person name="Anantharaman K."/>
            <person name="Brown C.T."/>
            <person name="Hug L.A."/>
            <person name="Sharon I."/>
            <person name="Castelle C.J."/>
            <person name="Probst A.J."/>
            <person name="Thomas B.C."/>
            <person name="Singh A."/>
            <person name="Wilkins M.J."/>
            <person name="Karaoz U."/>
            <person name="Brodie E.L."/>
            <person name="Williams K.H."/>
            <person name="Hubbard S.S."/>
            <person name="Banfield J.F."/>
        </authorList>
    </citation>
    <scope>NUCLEOTIDE SEQUENCE [LARGE SCALE GENOMIC DNA]</scope>
</reference>
<dbReference type="Proteomes" id="UP000177177">
    <property type="component" value="Unassembled WGS sequence"/>
</dbReference>
<name>A0A1G2KUC3_9BACT</name>
<proteinExistence type="predicted"/>
<evidence type="ECO:0000313" key="2">
    <source>
        <dbReference type="EMBL" id="OHA03040.1"/>
    </source>
</evidence>
<comment type="caution">
    <text evidence="2">The sequence shown here is derived from an EMBL/GenBank/DDBJ whole genome shotgun (WGS) entry which is preliminary data.</text>
</comment>
<dbReference type="AlphaFoldDB" id="A0A1G2KUC3"/>
<protein>
    <submittedName>
        <fullName evidence="2">Uncharacterized protein</fullName>
    </submittedName>
</protein>
<feature type="transmembrane region" description="Helical" evidence="1">
    <location>
        <begin position="41"/>
        <end position="65"/>
    </location>
</feature>
<organism evidence="2 3">
    <name type="scientific">Candidatus Sungbacteria bacterium RIFCSPHIGHO2_02_FULL_53_17</name>
    <dbReference type="NCBI Taxonomy" id="1802275"/>
    <lineage>
        <taxon>Bacteria</taxon>
        <taxon>Candidatus Sungiibacteriota</taxon>
    </lineage>
</organism>
<evidence type="ECO:0000313" key="3">
    <source>
        <dbReference type="Proteomes" id="UP000177177"/>
    </source>
</evidence>
<keyword evidence="1" id="KW-0472">Membrane</keyword>
<gene>
    <name evidence="2" type="ORF">A3C92_00525</name>
</gene>
<sequence length="73" mass="8076">MNKKKQFYILSAIFLGLPFLIPFLLAPFAAIFPTGDKGMNIVFGFIFLEIISVVSGIIFLVKGLVSKDINPIK</sequence>
<keyword evidence="1" id="KW-0812">Transmembrane</keyword>
<accession>A0A1G2KUC3</accession>
<feature type="transmembrane region" description="Helical" evidence="1">
    <location>
        <begin position="7"/>
        <end position="29"/>
    </location>
</feature>
<evidence type="ECO:0000256" key="1">
    <source>
        <dbReference type="SAM" id="Phobius"/>
    </source>
</evidence>